<keyword evidence="3" id="KW-1185">Reference proteome</keyword>
<evidence type="ECO:0000313" key="3">
    <source>
        <dbReference type="Proteomes" id="UP000316778"/>
    </source>
</evidence>
<dbReference type="RefSeq" id="WP_145714462.1">
    <property type="nucleotide sequence ID" value="NZ_BAAAFY010000001.1"/>
</dbReference>
<comment type="caution">
    <text evidence="2">The sequence shown here is derived from an EMBL/GenBank/DDBJ whole genome shotgun (WGS) entry which is preliminary data.</text>
</comment>
<dbReference type="Gene3D" id="3.30.2310.20">
    <property type="entry name" value="RelE-like"/>
    <property type="match status" value="1"/>
</dbReference>
<evidence type="ECO:0000313" key="2">
    <source>
        <dbReference type="EMBL" id="TWI88712.1"/>
    </source>
</evidence>
<sequence length="99" mass="11809">MKYAILLSTAAEKEIEESFNWYEDRLGGLGARFMAYIERSIGHIAANPEAYPNKKGKYREIPVEKFPYLIIYEVRKQQKIVYILHIFNTHRNPRLKYKK</sequence>
<dbReference type="OrthoDB" id="595476at2"/>
<accession>A0A562T5D4</accession>
<organism evidence="2 3">
    <name type="scientific">Chitinophaga japonensis</name>
    <name type="common">Flexibacter japonensis</name>
    <dbReference type="NCBI Taxonomy" id="104662"/>
    <lineage>
        <taxon>Bacteria</taxon>
        <taxon>Pseudomonadati</taxon>
        <taxon>Bacteroidota</taxon>
        <taxon>Chitinophagia</taxon>
        <taxon>Chitinophagales</taxon>
        <taxon>Chitinophagaceae</taxon>
        <taxon>Chitinophaga</taxon>
    </lineage>
</organism>
<reference evidence="2 3" key="1">
    <citation type="journal article" date="2013" name="Stand. Genomic Sci.">
        <title>Genomic Encyclopedia of Type Strains, Phase I: The one thousand microbial genomes (KMG-I) project.</title>
        <authorList>
            <person name="Kyrpides N.C."/>
            <person name="Woyke T."/>
            <person name="Eisen J.A."/>
            <person name="Garrity G."/>
            <person name="Lilburn T.G."/>
            <person name="Beck B.J."/>
            <person name="Whitman W.B."/>
            <person name="Hugenholtz P."/>
            <person name="Klenk H.P."/>
        </authorList>
    </citation>
    <scope>NUCLEOTIDE SEQUENCE [LARGE SCALE GENOMIC DNA]</scope>
    <source>
        <strain evidence="2 3">DSM 13484</strain>
    </source>
</reference>
<dbReference type="AlphaFoldDB" id="A0A562T5D4"/>
<dbReference type="InterPro" id="IPR035093">
    <property type="entry name" value="RelE/ParE_toxin_dom_sf"/>
</dbReference>
<keyword evidence="1" id="KW-1277">Toxin-antitoxin system</keyword>
<dbReference type="InterPro" id="IPR007712">
    <property type="entry name" value="RelE/ParE_toxin"/>
</dbReference>
<dbReference type="Proteomes" id="UP000316778">
    <property type="component" value="Unassembled WGS sequence"/>
</dbReference>
<proteinExistence type="predicted"/>
<gene>
    <name evidence="2" type="ORF">LX66_2798</name>
</gene>
<evidence type="ECO:0000256" key="1">
    <source>
        <dbReference type="ARBA" id="ARBA00022649"/>
    </source>
</evidence>
<dbReference type="EMBL" id="VLLG01000003">
    <property type="protein sequence ID" value="TWI88712.1"/>
    <property type="molecule type" value="Genomic_DNA"/>
</dbReference>
<protein>
    <submittedName>
        <fullName evidence="2">ParE-like toxin of type II ParDE toxin-antitoxin system</fullName>
    </submittedName>
</protein>
<dbReference type="Pfam" id="PF05016">
    <property type="entry name" value="ParE_toxin"/>
    <property type="match status" value="1"/>
</dbReference>
<name>A0A562T5D4_CHIJA</name>